<feature type="domain" description="Alcohol dehydrogenase iron-type/glycerol dehydrogenase GldA" evidence="4">
    <location>
        <begin position="11"/>
        <end position="178"/>
    </location>
</feature>
<comment type="similarity">
    <text evidence="1">Belongs to the iron-containing alcohol dehydrogenase family.</text>
</comment>
<comment type="caution">
    <text evidence="6">The sequence shown here is derived from an EMBL/GenBank/DDBJ whole genome shotgun (WGS) entry which is preliminary data.</text>
</comment>
<dbReference type="PANTHER" id="PTHR11496">
    <property type="entry name" value="ALCOHOL DEHYDROGENASE"/>
    <property type="match status" value="1"/>
</dbReference>
<dbReference type="InterPro" id="IPR001670">
    <property type="entry name" value="ADH_Fe/GldA"/>
</dbReference>
<reference evidence="7" key="1">
    <citation type="submission" date="2019-08" db="EMBL/GenBank/DDBJ databases">
        <title>Arthrobacter sp. nov., isolated from plateau pika and Tibetan wild ass.</title>
        <authorList>
            <person name="Ge Y."/>
        </authorList>
    </citation>
    <scope>NUCLEOTIDE SEQUENCE [LARGE SCALE GENOMIC DNA]</scope>
    <source>
        <strain evidence="7">HF-1365</strain>
    </source>
</reference>
<evidence type="ECO:0000256" key="2">
    <source>
        <dbReference type="ARBA" id="ARBA00023002"/>
    </source>
</evidence>
<dbReference type="PROSITE" id="PS00913">
    <property type="entry name" value="ADH_IRON_1"/>
    <property type="match status" value="1"/>
</dbReference>
<dbReference type="CDD" id="cd08176">
    <property type="entry name" value="LPO"/>
    <property type="match status" value="1"/>
</dbReference>
<dbReference type="Gene3D" id="1.20.1090.10">
    <property type="entry name" value="Dehydroquinate synthase-like - alpha domain"/>
    <property type="match status" value="1"/>
</dbReference>
<evidence type="ECO:0000313" key="7">
    <source>
        <dbReference type="Proteomes" id="UP000470010"/>
    </source>
</evidence>
<keyword evidence="7" id="KW-1185">Reference proteome</keyword>
<dbReference type="InterPro" id="IPR039697">
    <property type="entry name" value="Alcohol_dehydrogenase_Fe"/>
</dbReference>
<dbReference type="PANTHER" id="PTHR11496:SF102">
    <property type="entry name" value="ALCOHOL DEHYDROGENASE 4"/>
    <property type="match status" value="1"/>
</dbReference>
<keyword evidence="3" id="KW-0520">NAD</keyword>
<dbReference type="EMBL" id="VTFZ01000003">
    <property type="protein sequence ID" value="MRX79748.1"/>
    <property type="molecule type" value="Genomic_DNA"/>
</dbReference>
<dbReference type="GO" id="GO:0046872">
    <property type="term" value="F:metal ion binding"/>
    <property type="evidence" value="ECO:0007669"/>
    <property type="project" value="InterPro"/>
</dbReference>
<dbReference type="GO" id="GO:0008912">
    <property type="term" value="F:lactaldehyde reductase activity"/>
    <property type="evidence" value="ECO:0007669"/>
    <property type="project" value="UniProtKB-EC"/>
</dbReference>
<dbReference type="InterPro" id="IPR013460">
    <property type="entry name" value="Lactal_redase"/>
</dbReference>
<name>A0A7K0G7H8_9ACTN</name>
<evidence type="ECO:0000259" key="5">
    <source>
        <dbReference type="Pfam" id="PF25137"/>
    </source>
</evidence>
<dbReference type="Proteomes" id="UP000470010">
    <property type="component" value="Unassembled WGS sequence"/>
</dbReference>
<dbReference type="InterPro" id="IPR056798">
    <property type="entry name" value="ADH_Fe_C"/>
</dbReference>
<gene>
    <name evidence="6" type="primary">fucO</name>
    <name evidence="6" type="ORF">GJE22_03910</name>
</gene>
<dbReference type="NCBIfam" id="NF007911">
    <property type="entry name" value="PRK10624.1"/>
    <property type="match status" value="1"/>
</dbReference>
<organism evidence="6 7">
    <name type="scientific">Enorma shizhengliae</name>
    <dbReference type="NCBI Taxonomy" id="2606615"/>
    <lineage>
        <taxon>Bacteria</taxon>
        <taxon>Bacillati</taxon>
        <taxon>Actinomycetota</taxon>
        <taxon>Coriobacteriia</taxon>
        <taxon>Coriobacteriales</taxon>
        <taxon>Coriobacteriaceae</taxon>
        <taxon>Enorma</taxon>
    </lineage>
</organism>
<keyword evidence="2 6" id="KW-0560">Oxidoreductase</keyword>
<dbReference type="Pfam" id="PF00465">
    <property type="entry name" value="Fe-ADH"/>
    <property type="match status" value="1"/>
</dbReference>
<feature type="domain" description="Fe-containing alcohol dehydrogenase-like C-terminal" evidence="5">
    <location>
        <begin position="189"/>
        <end position="385"/>
    </location>
</feature>
<dbReference type="Pfam" id="PF25137">
    <property type="entry name" value="ADH_Fe_C"/>
    <property type="match status" value="1"/>
</dbReference>
<dbReference type="NCBIfam" id="TIGR02638">
    <property type="entry name" value="lactal_redase"/>
    <property type="match status" value="1"/>
</dbReference>
<dbReference type="Gene3D" id="3.40.50.1970">
    <property type="match status" value="1"/>
</dbReference>
<evidence type="ECO:0000313" key="6">
    <source>
        <dbReference type="EMBL" id="MRX79748.1"/>
    </source>
</evidence>
<sequence>MVQRIMLNETSYHGSGAIAEIPNEIAARGFKKAFVASDPDLVKFGITAKVTDLLDAAQVPYEVYSDIKPNPTIENVQHGVEAFKASGADCIVAIGGGSSMDTSKAIGIIIANPEFEDVRSLEGVAPTKNPCTPIIAVPTTAGTAAEVTINYVITDVERKRKFVCVDPHDMPVVAVVDPDMMATMPVGLTAATGMDALTHAIEGYTTKAAWAMTDMFHLEAIRLIAQNLRDAVAEAKSGEPGSGREGMALAEYIAGMGFSNVGLGIAHSMAHTLGAVYDTPHGVACAMALPIVMEYNASETGEKYREIARAMGVAGVDDMSQDEYRAAAVAAVAKLGQDVGIPTKVDGLKEEDLDFLSESAHADACAPGNPRDASVEDIKNLFRKLM</sequence>
<dbReference type="FunFam" id="3.40.50.1970:FF:000003">
    <property type="entry name" value="Alcohol dehydrogenase, iron-containing"/>
    <property type="match status" value="1"/>
</dbReference>
<accession>A0A7K0G7H8</accession>
<dbReference type="EC" id="1.1.1.77" evidence="6"/>
<evidence type="ECO:0000256" key="3">
    <source>
        <dbReference type="ARBA" id="ARBA00023027"/>
    </source>
</evidence>
<protein>
    <submittedName>
        <fullName evidence="6">Lactaldehyde reductase</fullName>
        <ecNumber evidence="6">1.1.1.77</ecNumber>
    </submittedName>
</protein>
<dbReference type="RefSeq" id="WP_022350062.1">
    <property type="nucleotide sequence ID" value="NZ_VLLQ01000005.1"/>
</dbReference>
<proteinExistence type="inferred from homology"/>
<dbReference type="InterPro" id="IPR018211">
    <property type="entry name" value="ADH_Fe_CS"/>
</dbReference>
<dbReference type="GO" id="GO:0004022">
    <property type="term" value="F:alcohol dehydrogenase (NAD+) activity"/>
    <property type="evidence" value="ECO:0007669"/>
    <property type="project" value="UniProtKB-ARBA"/>
</dbReference>
<dbReference type="PROSITE" id="PS00060">
    <property type="entry name" value="ADH_IRON_2"/>
    <property type="match status" value="1"/>
</dbReference>
<dbReference type="SUPFAM" id="SSF56796">
    <property type="entry name" value="Dehydroquinate synthase-like"/>
    <property type="match status" value="1"/>
</dbReference>
<evidence type="ECO:0000256" key="1">
    <source>
        <dbReference type="ARBA" id="ARBA00007358"/>
    </source>
</evidence>
<dbReference type="FunFam" id="1.20.1090.10:FF:000001">
    <property type="entry name" value="Aldehyde-alcohol dehydrogenase"/>
    <property type="match status" value="1"/>
</dbReference>
<evidence type="ECO:0000259" key="4">
    <source>
        <dbReference type="Pfam" id="PF00465"/>
    </source>
</evidence>
<dbReference type="AlphaFoldDB" id="A0A7K0G7H8"/>